<accession>A0AA38J531</accession>
<evidence type="ECO:0000256" key="1">
    <source>
        <dbReference type="SAM" id="MobiDB-lite"/>
    </source>
</evidence>
<feature type="region of interest" description="Disordered" evidence="1">
    <location>
        <begin position="14"/>
        <end position="58"/>
    </location>
</feature>
<dbReference type="AlphaFoldDB" id="A0AA38J531"/>
<protein>
    <submittedName>
        <fullName evidence="2">Uncharacterized protein</fullName>
    </submittedName>
</protein>
<dbReference type="Proteomes" id="UP001168821">
    <property type="component" value="Unassembled WGS sequence"/>
</dbReference>
<comment type="caution">
    <text evidence="2">The sequence shown here is derived from an EMBL/GenBank/DDBJ whole genome shotgun (WGS) entry which is preliminary data.</text>
</comment>
<proteinExistence type="predicted"/>
<sequence length="69" mass="7722">MSFVKKIFTKMSGNDEKDTEFEEDDDTSEDTSTESSDTGIFTGLNSDLESSGHSIDTDCTQISNFFGYW</sequence>
<reference evidence="2" key="1">
    <citation type="journal article" date="2023" name="G3 (Bethesda)">
        <title>Whole genome assemblies of Zophobas morio and Tenebrio molitor.</title>
        <authorList>
            <person name="Kaur S."/>
            <person name="Stinson S.A."/>
            <person name="diCenzo G.C."/>
        </authorList>
    </citation>
    <scope>NUCLEOTIDE SEQUENCE</scope>
    <source>
        <strain evidence="2">QUZm001</strain>
    </source>
</reference>
<keyword evidence="3" id="KW-1185">Reference proteome</keyword>
<organism evidence="2 3">
    <name type="scientific">Zophobas morio</name>
    <dbReference type="NCBI Taxonomy" id="2755281"/>
    <lineage>
        <taxon>Eukaryota</taxon>
        <taxon>Metazoa</taxon>
        <taxon>Ecdysozoa</taxon>
        <taxon>Arthropoda</taxon>
        <taxon>Hexapoda</taxon>
        <taxon>Insecta</taxon>
        <taxon>Pterygota</taxon>
        <taxon>Neoptera</taxon>
        <taxon>Endopterygota</taxon>
        <taxon>Coleoptera</taxon>
        <taxon>Polyphaga</taxon>
        <taxon>Cucujiformia</taxon>
        <taxon>Tenebrionidae</taxon>
        <taxon>Zophobas</taxon>
    </lineage>
</organism>
<gene>
    <name evidence="2" type="ORF">Zmor_000610</name>
</gene>
<evidence type="ECO:0000313" key="3">
    <source>
        <dbReference type="Proteomes" id="UP001168821"/>
    </source>
</evidence>
<feature type="compositionally biased region" description="Acidic residues" evidence="1">
    <location>
        <begin position="17"/>
        <end position="32"/>
    </location>
</feature>
<evidence type="ECO:0000313" key="2">
    <source>
        <dbReference type="EMBL" id="KAJ3665097.1"/>
    </source>
</evidence>
<name>A0AA38J531_9CUCU</name>
<feature type="compositionally biased region" description="Polar residues" evidence="1">
    <location>
        <begin position="43"/>
        <end position="58"/>
    </location>
</feature>
<dbReference type="EMBL" id="JALNTZ010000001">
    <property type="protein sequence ID" value="KAJ3665097.1"/>
    <property type="molecule type" value="Genomic_DNA"/>
</dbReference>